<evidence type="ECO:0000313" key="2">
    <source>
        <dbReference type="Proteomes" id="UP000201275"/>
    </source>
</evidence>
<dbReference type="RefSeq" id="YP_009044974.1">
    <property type="nucleotide sequence ID" value="NC_024390.1"/>
</dbReference>
<gene>
    <name evidence="1" type="ORF">phiLN03_020</name>
</gene>
<keyword evidence="2" id="KW-1185">Reference proteome</keyword>
<dbReference type="Proteomes" id="UP000201275">
    <property type="component" value="Segment"/>
</dbReference>
<dbReference type="EMBL" id="KC013022">
    <property type="protein sequence ID" value="AFY98231.1"/>
    <property type="molecule type" value="Genomic_DNA"/>
</dbReference>
<accession>A0A059PAD1</accession>
<organism evidence="1 2">
    <name type="scientific">Leuconostoc phage LN03</name>
    <dbReference type="NCBI Taxonomy" id="1262515"/>
    <lineage>
        <taxon>Viruses</taxon>
        <taxon>Duplodnaviria</taxon>
        <taxon>Heunggongvirae</taxon>
        <taxon>Uroviricota</taxon>
        <taxon>Caudoviricetes</taxon>
        <taxon>Mccleskeyvirinae</taxon>
        <taxon>Limdunavirus</taxon>
        <taxon>Limdunavirus LN03</taxon>
    </lineage>
</organism>
<evidence type="ECO:0000313" key="1">
    <source>
        <dbReference type="EMBL" id="AFY98231.1"/>
    </source>
</evidence>
<proteinExistence type="predicted"/>
<dbReference type="KEGG" id="vg:19736091"/>
<dbReference type="Gene3D" id="2.60.120.260">
    <property type="entry name" value="Galactose-binding domain-like"/>
    <property type="match status" value="1"/>
</dbReference>
<name>A0A059PAD1_9CAUD</name>
<dbReference type="OrthoDB" id="7209at10239"/>
<reference evidence="1 2" key="1">
    <citation type="journal article" date="2014" name="Int. J. Food Microbiol.">
        <title>Sequence and comparative analysis of Leuconostoc dairy bacteriophages.</title>
        <authorList>
            <person name="Kot W."/>
            <person name="Hansen L.H."/>
            <person name="Neve H."/>
            <person name="Hammer K."/>
            <person name="Jacobsen S."/>
            <person name="Pedersen P.D."/>
            <person name="Sorensen S.J."/>
            <person name="Heller K.J."/>
            <person name="Vogensen F.K."/>
        </authorList>
    </citation>
    <scope>NUCLEOTIDE SEQUENCE [LARGE SCALE GENOMIC DNA]</scope>
</reference>
<sequence length="480" mass="52689">MSDTRTIYLKNNEGTIYSSDPSNVGSEYLDMSGFDSLNPSENSIFTSATNISLMYSSYDVKLVLTFMSDYDNGRQARAQWIAKNQNSINQISVANTNNQDLIFSKQAKIKTIDFVENHYVNGVQAELTLELAGRWQSSVKRTSATVYPYTGGTKKYPYQYRQQNPVPQTNAQGQINRLLNTEWSPDFSGWNIGVPNTSGKFTATTPLSSDKSWSLSSEKFGGSNVLSKTYGSGISSINSGLIPIGGNVLSTVAIEAYSSSDYNGTVTVALRLYYYDSNQNYISHAFQDNAKISSWTRPTFSATSPSNAAYVVVSFVTNGSVGKSSYSQPMLVFSSTVGDYVQGLYKDLSTNTYKYGYQIITDEVKTDGYNGFIINIPSQTTPVNVTLTAPNGLSATIKTSQTNVPLQISSDMIGYSLDNFDTFTLLNKGFPASKYWDNLLSVYSTIQTILNANTVTVSVASGTGSSIPFEFYLYKLQDLI</sequence>
<dbReference type="GeneID" id="19736091"/>
<protein>
    <submittedName>
        <fullName evidence="1">Putative structural protein</fullName>
    </submittedName>
</protein>